<dbReference type="KEGG" id="acr:Acry_3025"/>
<evidence type="ECO:0000313" key="3">
    <source>
        <dbReference type="Proteomes" id="UP000000245"/>
    </source>
</evidence>
<dbReference type="RefSeq" id="WP_007424269.1">
    <property type="nucleotide sequence ID" value="NC_009484.1"/>
</dbReference>
<dbReference type="eggNOG" id="COG1416">
    <property type="taxonomic scope" value="Bacteria"/>
</dbReference>
<organism evidence="2 3">
    <name type="scientific">Acidiphilium cryptum (strain JF-5)</name>
    <dbReference type="NCBI Taxonomy" id="349163"/>
    <lineage>
        <taxon>Bacteria</taxon>
        <taxon>Pseudomonadati</taxon>
        <taxon>Pseudomonadota</taxon>
        <taxon>Alphaproteobacteria</taxon>
        <taxon>Acetobacterales</taxon>
        <taxon>Acidocellaceae</taxon>
        <taxon>Acidiphilium</taxon>
    </lineage>
</organism>
<dbReference type="AlphaFoldDB" id="A5G2Y3"/>
<protein>
    <submittedName>
        <fullName evidence="2">Uncharacterized protein</fullName>
    </submittedName>
</protein>
<name>A5G2Y3_ACICJ</name>
<evidence type="ECO:0000313" key="2">
    <source>
        <dbReference type="EMBL" id="ABQ32215.1"/>
    </source>
</evidence>
<dbReference type="EMBL" id="CP000697">
    <property type="protein sequence ID" value="ABQ32215.1"/>
    <property type="molecule type" value="Genomic_DNA"/>
</dbReference>
<dbReference type="PANTHER" id="PTHR37691:SF1">
    <property type="entry name" value="BLR3518 PROTEIN"/>
    <property type="match status" value="1"/>
</dbReference>
<dbReference type="HOGENOM" id="CLU_127515_1_1_5"/>
<sequence>MKSAFGLVLAVACAVLASRGIARANPSMLNNFNFDHPTFEHPHAFATHHVVIQVSQGDLARWNLVLNNAQNLLEAFGNDKVQIVVVTYGPGLKMLFPHSPVAKRVAAMDQEGIEFDACHKTMEAMARKLGHMPKLEPTAMIVPGGLVRIMQLEKAGFDYIKP</sequence>
<proteinExistence type="predicted"/>
<dbReference type="SUPFAM" id="SSF75169">
    <property type="entry name" value="DsrEFH-like"/>
    <property type="match status" value="1"/>
</dbReference>
<dbReference type="STRING" id="349163.Acry_3025"/>
<dbReference type="Gene3D" id="3.40.1260.10">
    <property type="entry name" value="DsrEFH-like"/>
    <property type="match status" value="1"/>
</dbReference>
<accession>A5G2Y3</accession>
<feature type="chain" id="PRO_5002681416" evidence="1">
    <location>
        <begin position="25"/>
        <end position="162"/>
    </location>
</feature>
<dbReference type="InterPro" id="IPR027396">
    <property type="entry name" value="DsrEFH-like"/>
</dbReference>
<keyword evidence="3" id="KW-1185">Reference proteome</keyword>
<dbReference type="Proteomes" id="UP000000245">
    <property type="component" value="Chromosome"/>
</dbReference>
<reference evidence="2 3" key="1">
    <citation type="submission" date="2007-05" db="EMBL/GenBank/DDBJ databases">
        <title>Complete sequence of chromosome of Acidiphilium cryptum JF-5.</title>
        <authorList>
            <consortium name="US DOE Joint Genome Institute"/>
            <person name="Copeland A."/>
            <person name="Lucas S."/>
            <person name="Lapidus A."/>
            <person name="Barry K."/>
            <person name="Detter J.C."/>
            <person name="Glavina del Rio T."/>
            <person name="Hammon N."/>
            <person name="Israni S."/>
            <person name="Dalin E."/>
            <person name="Tice H."/>
            <person name="Pitluck S."/>
            <person name="Sims D."/>
            <person name="Brettin T."/>
            <person name="Bruce D."/>
            <person name="Han C."/>
            <person name="Schmutz J."/>
            <person name="Larimer F."/>
            <person name="Land M."/>
            <person name="Hauser L."/>
            <person name="Kyrpides N."/>
            <person name="Kim E."/>
            <person name="Magnuson T."/>
            <person name="Richardson P."/>
        </authorList>
    </citation>
    <scope>NUCLEOTIDE SEQUENCE [LARGE SCALE GENOMIC DNA]</scope>
    <source>
        <strain evidence="2 3">JF-5</strain>
    </source>
</reference>
<dbReference type="PANTHER" id="PTHR37691">
    <property type="entry name" value="BLR3518 PROTEIN"/>
    <property type="match status" value="1"/>
</dbReference>
<feature type="signal peptide" evidence="1">
    <location>
        <begin position="1"/>
        <end position="24"/>
    </location>
</feature>
<evidence type="ECO:0000256" key="1">
    <source>
        <dbReference type="SAM" id="SignalP"/>
    </source>
</evidence>
<gene>
    <name evidence="2" type="ordered locus">Acry_3025</name>
</gene>
<keyword evidence="1" id="KW-0732">Signal</keyword>